<evidence type="ECO:0000256" key="3">
    <source>
        <dbReference type="ARBA" id="ARBA00023015"/>
    </source>
</evidence>
<dbReference type="AlphaFoldDB" id="A0A1D9PSD9"/>
<evidence type="ECO:0000256" key="6">
    <source>
        <dbReference type="ARBA" id="ARBA00023242"/>
    </source>
</evidence>
<dbReference type="InterPro" id="IPR036864">
    <property type="entry name" value="Zn2-C6_fun-type_DNA-bd_sf"/>
</dbReference>
<keyword evidence="2" id="KW-0862">Zinc</keyword>
<reference evidence="9" key="1">
    <citation type="journal article" date="2017" name="Genome Biol. Evol.">
        <title>The complete genome sequence of the phytopathogenic fungus Sclerotinia sclerotiorum reveals insights into the genome architecture of broad host range pathogens.</title>
        <authorList>
            <person name="Derbyshire M."/>
            <person name="Denton-Giles M."/>
            <person name="Hegedus D."/>
            <person name="Seifbarghy S."/>
            <person name="Rollins J."/>
            <person name="van Kan J."/>
            <person name="Seidl M.F."/>
            <person name="Faino L."/>
            <person name="Mbengue M."/>
            <person name="Navaud O."/>
            <person name="Raffaele S."/>
            <person name="Hammond-Kosack K."/>
            <person name="Heard S."/>
            <person name="Oliver R."/>
        </authorList>
    </citation>
    <scope>NUCLEOTIDE SEQUENCE [LARGE SCALE GENOMIC DNA]</scope>
    <source>
        <strain evidence="9">ATCC 18683 / 1980 / Ss-1</strain>
    </source>
</reference>
<dbReference type="GO" id="GO:0003677">
    <property type="term" value="F:DNA binding"/>
    <property type="evidence" value="ECO:0007669"/>
    <property type="project" value="UniProtKB-KW"/>
</dbReference>
<dbReference type="PANTHER" id="PTHR36206">
    <property type="entry name" value="ASPERCRYPTIN BIOSYNTHESIS CLUSTER-SPECIFIC TRANSCRIPTION REGULATOR ATNN-RELATED"/>
    <property type="match status" value="1"/>
</dbReference>
<dbReference type="EMBL" id="CP017814">
    <property type="protein sequence ID" value="APA05624.1"/>
    <property type="molecule type" value="Genomic_DNA"/>
</dbReference>
<gene>
    <name evidence="8" type="ORF">sscle_01g003940</name>
</gene>
<keyword evidence="3" id="KW-0805">Transcription regulation</keyword>
<keyword evidence="5" id="KW-0804">Transcription</keyword>
<name>A0A1D9PSD9_SCLS1</name>
<dbReference type="OrthoDB" id="2593732at2759"/>
<dbReference type="GO" id="GO:0008270">
    <property type="term" value="F:zinc ion binding"/>
    <property type="evidence" value="ECO:0007669"/>
    <property type="project" value="InterPro"/>
</dbReference>
<keyword evidence="1" id="KW-0479">Metal-binding</keyword>
<evidence type="ECO:0000313" key="8">
    <source>
        <dbReference type="EMBL" id="APA05624.1"/>
    </source>
</evidence>
<dbReference type="PROSITE" id="PS50048">
    <property type="entry name" value="ZN2_CY6_FUNGAL_2"/>
    <property type="match status" value="1"/>
</dbReference>
<dbReference type="SUPFAM" id="SSF57701">
    <property type="entry name" value="Zn2/Cys6 DNA-binding domain"/>
    <property type="match status" value="1"/>
</dbReference>
<dbReference type="Proteomes" id="UP000177798">
    <property type="component" value="Chromosome 1"/>
</dbReference>
<feature type="domain" description="Zn(2)-C6 fungal-type" evidence="7">
    <location>
        <begin position="28"/>
        <end position="56"/>
    </location>
</feature>
<evidence type="ECO:0000259" key="7">
    <source>
        <dbReference type="PROSITE" id="PS50048"/>
    </source>
</evidence>
<evidence type="ECO:0000256" key="2">
    <source>
        <dbReference type="ARBA" id="ARBA00022833"/>
    </source>
</evidence>
<evidence type="ECO:0000256" key="5">
    <source>
        <dbReference type="ARBA" id="ARBA00023163"/>
    </source>
</evidence>
<accession>A0A1D9PSD9</accession>
<dbReference type="PANTHER" id="PTHR36206:SF4">
    <property type="entry name" value="HYPOTHETICAL CONSERVED PROTEIN (EUROFUNG)-RELATED"/>
    <property type="match status" value="1"/>
</dbReference>
<dbReference type="InterPro" id="IPR052360">
    <property type="entry name" value="Transcr_Regulatory_Proteins"/>
</dbReference>
<dbReference type="PROSITE" id="PS00463">
    <property type="entry name" value="ZN2_CY6_FUNGAL_1"/>
    <property type="match status" value="1"/>
</dbReference>
<protein>
    <recommendedName>
        <fullName evidence="7">Zn(2)-C6 fungal-type domain-containing protein</fullName>
    </recommendedName>
</protein>
<evidence type="ECO:0000313" key="9">
    <source>
        <dbReference type="Proteomes" id="UP000177798"/>
    </source>
</evidence>
<dbReference type="Gene3D" id="4.10.240.10">
    <property type="entry name" value="Zn(2)-C6 fungal-type DNA-binding domain"/>
    <property type="match status" value="1"/>
</dbReference>
<organism evidence="8 9">
    <name type="scientific">Sclerotinia sclerotiorum (strain ATCC 18683 / 1980 / Ss-1)</name>
    <name type="common">White mold</name>
    <name type="synonym">Whetzelinia sclerotiorum</name>
    <dbReference type="NCBI Taxonomy" id="665079"/>
    <lineage>
        <taxon>Eukaryota</taxon>
        <taxon>Fungi</taxon>
        <taxon>Dikarya</taxon>
        <taxon>Ascomycota</taxon>
        <taxon>Pezizomycotina</taxon>
        <taxon>Leotiomycetes</taxon>
        <taxon>Helotiales</taxon>
        <taxon>Sclerotiniaceae</taxon>
        <taxon>Sclerotinia</taxon>
    </lineage>
</organism>
<dbReference type="Pfam" id="PF00172">
    <property type="entry name" value="Zn_clus"/>
    <property type="match status" value="1"/>
</dbReference>
<sequence>MVGVSKKSFIKKEVPKRSRAFSTRAKTGCKTCKVRHVKCDEGRPGCKKCFQTGRKCDGYAHCAPSPNPKSSAISSAIVSNSFNGITNQLPPAIPDFLSPSLSVSDREQHSFNFFHTQSAPQLGSCFGSKFWNHFVLQASHHEPAVRHAAIALGSLHERFELEDKFISKMTGDTEENSFALKQYVKAISCLVEPNMSVNTKHTSKTANVALTACILFICFETLRGHHDSALAHIDGGVKIFSELQVSGESKAIPIEDPPEDHIPVSIFRVLFSRLDTQASVLNSRARIIDGGSDSPPNSIPDRFLSVEQAREVLESIWTFSGRSLLSCSMYNGVPLPLPTSDEAKLLILSRLERWNRAFELYSCATNETDCIELANPMEKRARNLLRMHKTMTKILVTTSTTYPTVSNEPDELLWDKFQLEFEAVVRWAFEIIDIPPNFRRGGRKAASFTLDNEILQPLFLVATKCRHRSIRNEAIQLLKQADRQEGLWNSLLSARVAERVRDIEEAGLSEGMEIVPESKRLRNITMKFEFDGCHGRRAWLAYLSPSTYDGGEWIQLYQGDTASETVKTVSGWTCSYIQR</sequence>
<dbReference type="GO" id="GO:0000981">
    <property type="term" value="F:DNA-binding transcription factor activity, RNA polymerase II-specific"/>
    <property type="evidence" value="ECO:0007669"/>
    <property type="project" value="InterPro"/>
</dbReference>
<evidence type="ECO:0000256" key="4">
    <source>
        <dbReference type="ARBA" id="ARBA00023125"/>
    </source>
</evidence>
<dbReference type="InterPro" id="IPR001138">
    <property type="entry name" value="Zn2Cys6_DnaBD"/>
</dbReference>
<keyword evidence="6" id="KW-0539">Nucleus</keyword>
<evidence type="ECO:0000256" key="1">
    <source>
        <dbReference type="ARBA" id="ARBA00022723"/>
    </source>
</evidence>
<proteinExistence type="predicted"/>
<keyword evidence="4" id="KW-0238">DNA-binding</keyword>
<dbReference type="VEuPathDB" id="FungiDB:sscle_01g003940"/>